<comment type="caution">
    <text evidence="2">The sequence shown here is derived from an EMBL/GenBank/DDBJ whole genome shotgun (WGS) entry which is preliminary data.</text>
</comment>
<evidence type="ECO:0000313" key="3">
    <source>
        <dbReference type="Proteomes" id="UP000233440"/>
    </source>
</evidence>
<dbReference type="Proteomes" id="UP000233440">
    <property type="component" value="Unassembled WGS sequence"/>
</dbReference>
<dbReference type="SUPFAM" id="SSF46785">
    <property type="entry name" value="Winged helix' DNA-binding domain"/>
    <property type="match status" value="1"/>
</dbReference>
<feature type="domain" description="Transcription regulator PadR N-terminal" evidence="1">
    <location>
        <begin position="51"/>
        <end position="116"/>
    </location>
</feature>
<evidence type="ECO:0000259" key="1">
    <source>
        <dbReference type="Pfam" id="PF03551"/>
    </source>
</evidence>
<evidence type="ECO:0000313" key="2">
    <source>
        <dbReference type="EMBL" id="PKR84450.1"/>
    </source>
</evidence>
<accession>A0A2N3LII9</accession>
<dbReference type="NCBIfam" id="NF006931">
    <property type="entry name" value="PRK09416.1"/>
    <property type="match status" value="1"/>
</dbReference>
<proteinExistence type="predicted"/>
<dbReference type="OrthoDB" id="2440228at2"/>
<dbReference type="EMBL" id="PIQO01000010">
    <property type="protein sequence ID" value="PKR84450.1"/>
    <property type="molecule type" value="Genomic_DNA"/>
</dbReference>
<dbReference type="Pfam" id="PF03551">
    <property type="entry name" value="PadR"/>
    <property type="match status" value="1"/>
</dbReference>
<name>A0A2N3LII9_9BACI</name>
<gene>
    <name evidence="2" type="primary">lstR</name>
    <name evidence="2" type="ORF">CWO92_13760</name>
</gene>
<reference evidence="2 3" key="1">
    <citation type="submission" date="2017-11" db="EMBL/GenBank/DDBJ databases">
        <title>Bacillus camelliae sp. nov., isolated from pu'er tea.</title>
        <authorList>
            <person name="Niu L."/>
        </authorList>
    </citation>
    <scope>NUCLEOTIDE SEQUENCE [LARGE SCALE GENOMIC DNA]</scope>
    <source>
        <strain evidence="2 3">7578-1</strain>
    </source>
</reference>
<dbReference type="InterPro" id="IPR005149">
    <property type="entry name" value="Tscrpt_reg_PadR_N"/>
</dbReference>
<dbReference type="InterPro" id="IPR052509">
    <property type="entry name" value="Metal_resp_DNA-bind_regulator"/>
</dbReference>
<dbReference type="Gene3D" id="1.10.10.10">
    <property type="entry name" value="Winged helix-like DNA-binding domain superfamily/Winged helix DNA-binding domain"/>
    <property type="match status" value="1"/>
</dbReference>
<keyword evidence="3" id="KW-1185">Reference proteome</keyword>
<dbReference type="PANTHER" id="PTHR33169:SF14">
    <property type="entry name" value="TRANSCRIPTIONAL REGULATOR RV3488"/>
    <property type="match status" value="1"/>
</dbReference>
<sequence>MEERLKNLKKVLDKTAFSNLNFTDQHRKNIKERINKTSESDENVLLAVMQLLVHEKTGYELAKNLRRRGIQKFEDAEGFLYILLHRLEQKGYLQSSWEDSKVKYYRLNDKGKRLLQKAESKHSKKQFVFKEMLQE</sequence>
<dbReference type="InterPro" id="IPR036390">
    <property type="entry name" value="WH_DNA-bd_sf"/>
</dbReference>
<dbReference type="InterPro" id="IPR036388">
    <property type="entry name" value="WH-like_DNA-bd_sf"/>
</dbReference>
<dbReference type="RefSeq" id="WP_101354789.1">
    <property type="nucleotide sequence ID" value="NZ_PIQO01000010.1"/>
</dbReference>
<dbReference type="AlphaFoldDB" id="A0A2N3LII9"/>
<organism evidence="2 3">
    <name type="scientific">Heyndrickxia camelliae</name>
    <dbReference type="NCBI Taxonomy" id="1707093"/>
    <lineage>
        <taxon>Bacteria</taxon>
        <taxon>Bacillati</taxon>
        <taxon>Bacillota</taxon>
        <taxon>Bacilli</taxon>
        <taxon>Bacillales</taxon>
        <taxon>Bacillaceae</taxon>
        <taxon>Heyndrickxia</taxon>
    </lineage>
</organism>
<dbReference type="PANTHER" id="PTHR33169">
    <property type="entry name" value="PADR-FAMILY TRANSCRIPTIONAL REGULATOR"/>
    <property type="match status" value="1"/>
</dbReference>
<protein>
    <submittedName>
        <fullName evidence="2">Lineage-specific thermal regulator protein</fullName>
    </submittedName>
</protein>